<dbReference type="EMBL" id="VSRR010120804">
    <property type="protein sequence ID" value="MPC99982.1"/>
    <property type="molecule type" value="Genomic_DNA"/>
</dbReference>
<dbReference type="Proteomes" id="UP000324222">
    <property type="component" value="Unassembled WGS sequence"/>
</dbReference>
<protein>
    <submittedName>
        <fullName evidence="2">Uncharacterized protein</fullName>
    </submittedName>
</protein>
<dbReference type="AlphaFoldDB" id="A0A5B7JV86"/>
<gene>
    <name evidence="2" type="ORF">E2C01_095429</name>
</gene>
<accession>A0A5B7JV86</accession>
<sequence length="169" mass="18085">MEPWKPPVPFSPYQVPLPLTTTTNTTAAPGMPDYNLNMSRTPDTSQIQPLPATASSWLHTWDCGKVIAAHDTPAPHLSAAPPSGTQHTNPARLHTSTGSVQYLTDSSPWICAWSPLLLLPSVNPSPNTPAQPSRYPNGTAREGGAVECLSVQPGVKTDHREHLGINAEI</sequence>
<evidence type="ECO:0000313" key="3">
    <source>
        <dbReference type="Proteomes" id="UP000324222"/>
    </source>
</evidence>
<feature type="region of interest" description="Disordered" evidence="1">
    <location>
        <begin position="73"/>
        <end position="93"/>
    </location>
</feature>
<name>A0A5B7JV86_PORTR</name>
<reference evidence="2 3" key="1">
    <citation type="submission" date="2019-05" db="EMBL/GenBank/DDBJ databases">
        <title>Another draft genome of Portunus trituberculatus and its Hox gene families provides insights of decapod evolution.</title>
        <authorList>
            <person name="Jeong J.-H."/>
            <person name="Song I."/>
            <person name="Kim S."/>
            <person name="Choi T."/>
            <person name="Kim D."/>
            <person name="Ryu S."/>
            <person name="Kim W."/>
        </authorList>
    </citation>
    <scope>NUCLEOTIDE SEQUENCE [LARGE SCALE GENOMIC DNA]</scope>
    <source>
        <tissue evidence="2">Muscle</tissue>
    </source>
</reference>
<organism evidence="2 3">
    <name type="scientific">Portunus trituberculatus</name>
    <name type="common">Swimming crab</name>
    <name type="synonym">Neptunus trituberculatus</name>
    <dbReference type="NCBI Taxonomy" id="210409"/>
    <lineage>
        <taxon>Eukaryota</taxon>
        <taxon>Metazoa</taxon>
        <taxon>Ecdysozoa</taxon>
        <taxon>Arthropoda</taxon>
        <taxon>Crustacea</taxon>
        <taxon>Multicrustacea</taxon>
        <taxon>Malacostraca</taxon>
        <taxon>Eumalacostraca</taxon>
        <taxon>Eucarida</taxon>
        <taxon>Decapoda</taxon>
        <taxon>Pleocyemata</taxon>
        <taxon>Brachyura</taxon>
        <taxon>Eubrachyura</taxon>
        <taxon>Portunoidea</taxon>
        <taxon>Portunidae</taxon>
        <taxon>Portuninae</taxon>
        <taxon>Portunus</taxon>
    </lineage>
</organism>
<keyword evidence="3" id="KW-1185">Reference proteome</keyword>
<feature type="compositionally biased region" description="Polar residues" evidence="1">
    <location>
        <begin position="83"/>
        <end position="93"/>
    </location>
</feature>
<evidence type="ECO:0000313" key="2">
    <source>
        <dbReference type="EMBL" id="MPC99982.1"/>
    </source>
</evidence>
<evidence type="ECO:0000256" key="1">
    <source>
        <dbReference type="SAM" id="MobiDB-lite"/>
    </source>
</evidence>
<comment type="caution">
    <text evidence="2">The sequence shown here is derived from an EMBL/GenBank/DDBJ whole genome shotgun (WGS) entry which is preliminary data.</text>
</comment>
<proteinExistence type="predicted"/>